<evidence type="ECO:0000259" key="2">
    <source>
        <dbReference type="PROSITE" id="PS51977"/>
    </source>
</evidence>
<dbReference type="GeneID" id="28898535"/>
<dbReference type="RefSeq" id="XP_018185213.1">
    <property type="nucleotide sequence ID" value="XM_018333398.1"/>
</dbReference>
<dbReference type="AlphaFoldDB" id="A0A164ZXF0"/>
<accession>A0A164ZXF0</accession>
<reference evidence="3 4" key="1">
    <citation type="journal article" date="2016" name="Fungal Biol.">
        <title>The genome of Xylona heveae provides a window into fungal endophytism.</title>
        <authorList>
            <person name="Gazis R."/>
            <person name="Kuo A."/>
            <person name="Riley R."/>
            <person name="LaButti K."/>
            <person name="Lipzen A."/>
            <person name="Lin J."/>
            <person name="Amirebrahimi M."/>
            <person name="Hesse C.N."/>
            <person name="Spatafora J.W."/>
            <person name="Henrissat B."/>
            <person name="Hainaut M."/>
            <person name="Grigoriev I.V."/>
            <person name="Hibbett D.S."/>
        </authorList>
    </citation>
    <scope>NUCLEOTIDE SEQUENCE [LARGE SCALE GENOMIC DNA]</scope>
    <source>
        <strain evidence="3 4">TC161</strain>
    </source>
</reference>
<proteinExistence type="predicted"/>
<name>A0A164ZXF0_XYLHT</name>
<dbReference type="PROSITE" id="PS51977">
    <property type="entry name" value="WGR"/>
    <property type="match status" value="1"/>
</dbReference>
<dbReference type="InParanoid" id="A0A164ZXF0"/>
<dbReference type="OMA" id="WFYLEEK"/>
<dbReference type="PROSITE" id="PS50172">
    <property type="entry name" value="BRCT"/>
    <property type="match status" value="1"/>
</dbReference>
<dbReference type="InterPro" id="IPR001357">
    <property type="entry name" value="BRCT_dom"/>
</dbReference>
<dbReference type="SUPFAM" id="SSF52113">
    <property type="entry name" value="BRCT domain"/>
    <property type="match status" value="1"/>
</dbReference>
<organism evidence="3 4">
    <name type="scientific">Xylona heveae (strain CBS 132557 / TC161)</name>
    <dbReference type="NCBI Taxonomy" id="1328760"/>
    <lineage>
        <taxon>Eukaryota</taxon>
        <taxon>Fungi</taxon>
        <taxon>Dikarya</taxon>
        <taxon>Ascomycota</taxon>
        <taxon>Pezizomycotina</taxon>
        <taxon>Xylonomycetes</taxon>
        <taxon>Xylonales</taxon>
        <taxon>Xylonaceae</taxon>
        <taxon>Xylona</taxon>
    </lineage>
</organism>
<dbReference type="SUPFAM" id="SSF142921">
    <property type="entry name" value="WGR domain-like"/>
    <property type="match status" value="1"/>
</dbReference>
<dbReference type="OrthoDB" id="342264at2759"/>
<dbReference type="STRING" id="1328760.A0A164ZXF0"/>
<dbReference type="EMBL" id="KV407465">
    <property type="protein sequence ID" value="KZF19658.1"/>
    <property type="molecule type" value="Genomic_DNA"/>
</dbReference>
<dbReference type="InterPro" id="IPR008893">
    <property type="entry name" value="WGR_domain"/>
</dbReference>
<feature type="domain" description="WGR" evidence="2">
    <location>
        <begin position="159"/>
        <end position="259"/>
    </location>
</feature>
<evidence type="ECO:0000313" key="4">
    <source>
        <dbReference type="Proteomes" id="UP000076632"/>
    </source>
</evidence>
<feature type="domain" description="BRCT" evidence="1">
    <location>
        <begin position="1"/>
        <end position="95"/>
    </location>
</feature>
<dbReference type="Pfam" id="PF00533">
    <property type="entry name" value="BRCT"/>
    <property type="match status" value="1"/>
</dbReference>
<evidence type="ECO:0000313" key="3">
    <source>
        <dbReference type="EMBL" id="KZF19658.1"/>
    </source>
</evidence>
<gene>
    <name evidence="3" type="ORF">L228DRAFT_250720</name>
</gene>
<protein>
    <submittedName>
        <fullName evidence="3">Uncharacterized protein</fullName>
    </submittedName>
</protein>
<dbReference type="InterPro" id="IPR053036">
    <property type="entry name" value="CellCycle_DNARepair_Reg"/>
</dbReference>
<keyword evidence="4" id="KW-1185">Reference proteome</keyword>
<dbReference type="SMART" id="SM00292">
    <property type="entry name" value="BRCT"/>
    <property type="match status" value="1"/>
</dbReference>
<dbReference type="InterPro" id="IPR036420">
    <property type="entry name" value="BRCT_dom_sf"/>
</dbReference>
<dbReference type="Gene3D" id="3.40.50.10190">
    <property type="entry name" value="BRCT domain"/>
    <property type="match status" value="1"/>
</dbReference>
<dbReference type="Proteomes" id="UP000076632">
    <property type="component" value="Unassembled WGS sequence"/>
</dbReference>
<dbReference type="PANTHER" id="PTHR47667:SF1">
    <property type="entry name" value="REGULATOR OF TY1 TRANSPOSITION PROTEIN 107"/>
    <property type="match status" value="1"/>
</dbReference>
<sequence length="346" mass="39203">MRNCLKRCTIAISGEFGPGRSNENIKRWIKNNGGTLASGITEDVTHVVCSEMHYKRKTGIVQKAQVSKKIKIVSFDWLEDTLRRRSPRREGPYLWKNLLVTNDKSKNRATKSETAKTVKKTVREKAASFAKGCDDSIDSLLADIFLLSANGTGTGGPENYHLYQDETGLVYDVTLLRTDDERKINERYHLKLFESHFFPSCYATAAKYYRNSISTAIVLAPVASTFETAFEKFQSFFRGKTGKAWEDRFSEDQTSATRTKVSDPEGRFLQGLIQEIETSCQPFLYVAPSNDSARSIIQNAPIVNGQYMSESEIPLAVYGNTEKQAMERVWDKESLRILLDEKQPRS</sequence>
<dbReference type="InterPro" id="IPR036930">
    <property type="entry name" value="WGR_dom_sf"/>
</dbReference>
<evidence type="ECO:0000259" key="1">
    <source>
        <dbReference type="PROSITE" id="PS50172"/>
    </source>
</evidence>
<dbReference type="PANTHER" id="PTHR47667">
    <property type="entry name" value="REGULATOR OF TY1 TRANSPOSITION PROTEIN 107"/>
    <property type="match status" value="1"/>
</dbReference>